<dbReference type="RefSeq" id="WP_070877445.1">
    <property type="nucleotide sequence ID" value="NZ_CAJFZX010000006.1"/>
</dbReference>
<evidence type="ECO:0000259" key="2">
    <source>
        <dbReference type="Pfam" id="PF02589"/>
    </source>
</evidence>
<dbReference type="InterPro" id="IPR022823">
    <property type="entry name" value="LutC"/>
</dbReference>
<dbReference type="PANTHER" id="PTHR43682:SF1">
    <property type="entry name" value="LACTATE UTILIZATION PROTEIN C"/>
    <property type="match status" value="1"/>
</dbReference>
<sequence>MIKGNIQYRDPFLETVASKLGRGRRKAVTKPNWSISPQWEVLKNADADELVEVLKKQCLLIHTQFIETTAAQLSDKMMHVFDEYEVKSAVIAKDNRFQEFGLDNEITKAWPIAGIHIHEWDPLLKEKNIEASERSDIGIIFSDMTLAESGTVVVFSDKNKGRSINLLPKTCLCIIPKSTIVPRLTQAAEHISRQIKKGSHLSSCVDFITGPSNSADIELNLIVGVHGPIKASYIVVQDK</sequence>
<dbReference type="GO" id="GO:0006089">
    <property type="term" value="P:lactate metabolic process"/>
    <property type="evidence" value="ECO:0007669"/>
    <property type="project" value="UniProtKB-UniRule"/>
</dbReference>
<evidence type="ECO:0000256" key="1">
    <source>
        <dbReference type="HAMAP-Rule" id="MF_02104"/>
    </source>
</evidence>
<dbReference type="HAMAP" id="MF_02104">
    <property type="entry name" value="LutC"/>
    <property type="match status" value="1"/>
</dbReference>
<dbReference type="InterPro" id="IPR003741">
    <property type="entry name" value="LUD_dom"/>
</dbReference>
<comment type="similarity">
    <text evidence="1">Belongs to the LutC/YkgG family.</text>
</comment>
<dbReference type="SUPFAM" id="SSF100950">
    <property type="entry name" value="NagB/RpiA/CoA transferase-like"/>
    <property type="match status" value="1"/>
</dbReference>
<comment type="caution">
    <text evidence="3">The sequence shown here is derived from an EMBL/GenBank/DDBJ whole genome shotgun (WGS) entry which is preliminary data.</text>
</comment>
<proteinExistence type="inferred from homology"/>
<gene>
    <name evidence="1" type="primary">lutC</name>
    <name evidence="3" type="ORF">GJU41_07900</name>
</gene>
<dbReference type="InterPro" id="IPR037171">
    <property type="entry name" value="NagB/RpiA_transferase-like"/>
</dbReference>
<evidence type="ECO:0000313" key="4">
    <source>
        <dbReference type="Proteomes" id="UP000441585"/>
    </source>
</evidence>
<protein>
    <recommendedName>
        <fullName evidence="1">Lactate utilization protein C</fullName>
    </recommendedName>
</protein>
<comment type="function">
    <text evidence="1">Is involved in L-lactate degradation and allows cells to grow with lactate as the sole carbon source.</text>
</comment>
<dbReference type="Gene3D" id="3.40.50.10420">
    <property type="entry name" value="NagB/RpiA/CoA transferase-like"/>
    <property type="match status" value="1"/>
</dbReference>
<organism evidence="3 4">
    <name type="scientific">Metabacillus idriensis</name>
    <dbReference type="NCBI Taxonomy" id="324768"/>
    <lineage>
        <taxon>Bacteria</taxon>
        <taxon>Bacillati</taxon>
        <taxon>Bacillota</taxon>
        <taxon>Bacilli</taxon>
        <taxon>Bacillales</taxon>
        <taxon>Bacillaceae</taxon>
        <taxon>Metabacillus</taxon>
    </lineage>
</organism>
<feature type="domain" description="LUD" evidence="2">
    <location>
        <begin position="53"/>
        <end position="236"/>
    </location>
</feature>
<name>A0A6I2M948_9BACI</name>
<reference evidence="3 4" key="1">
    <citation type="submission" date="2019-11" db="EMBL/GenBank/DDBJ databases">
        <title>Bacillus idriensis genome.</title>
        <authorList>
            <person name="Konopka E.N."/>
            <person name="Newman J.D."/>
        </authorList>
    </citation>
    <scope>NUCLEOTIDE SEQUENCE [LARGE SCALE GENOMIC DNA]</scope>
    <source>
        <strain evidence="3 4">DSM 19097</strain>
    </source>
</reference>
<dbReference type="InterPro" id="IPR024185">
    <property type="entry name" value="FTHF_cligase-like_sf"/>
</dbReference>
<dbReference type="PANTHER" id="PTHR43682">
    <property type="entry name" value="LACTATE UTILIZATION PROTEIN C"/>
    <property type="match status" value="1"/>
</dbReference>
<keyword evidence="4" id="KW-1185">Reference proteome</keyword>
<dbReference type="Pfam" id="PF02589">
    <property type="entry name" value="LUD_dom"/>
    <property type="match status" value="1"/>
</dbReference>
<dbReference type="EMBL" id="WKKF01000001">
    <property type="protein sequence ID" value="MRX53894.1"/>
    <property type="molecule type" value="Genomic_DNA"/>
</dbReference>
<accession>A0A6I2M948</accession>
<dbReference type="Proteomes" id="UP000441585">
    <property type="component" value="Unassembled WGS sequence"/>
</dbReference>
<evidence type="ECO:0000313" key="3">
    <source>
        <dbReference type="EMBL" id="MRX53894.1"/>
    </source>
</evidence>
<dbReference type="AlphaFoldDB" id="A0A6I2M948"/>